<name>A0ACB7WVW4_DIOAL</name>
<dbReference type="Proteomes" id="UP000827976">
    <property type="component" value="Chromosome 1"/>
</dbReference>
<sequence>MGDVGARAENPRPKSTSLFLQIVEHLDGTISRPIVPISPPSSDPSNPQSQTLSKDLPLNPIHGTSLRLYCPIHPPSHKLPIIIFFHGGGFVVFNASTVFYHEECEQMAAELPAIVVSLDYRLAPEHRLPAAYDDAVEALSWVWDQAKGGGDPWITNHGDFSRCYLMGSSSGGNMAYHAGIRAMDLDLHPMLAGIILNQPYLGGEKRTSSEIASEEDQILPLRSNETMWRLALPKGADRDHEFCNVIKAVAGRRIQLPRCLILGFDGDPLIDRQREFASVLKEGGVNVVARVGGEGFHAAELFVPAKAAVLIGEIRQFISNGFDADADAA</sequence>
<keyword evidence="2" id="KW-1185">Reference proteome</keyword>
<reference evidence="2" key="1">
    <citation type="journal article" date="2022" name="Nat. Commun.">
        <title>Chromosome evolution and the genetic basis of agronomically important traits in greater yam.</title>
        <authorList>
            <person name="Bredeson J.V."/>
            <person name="Lyons J.B."/>
            <person name="Oniyinde I.O."/>
            <person name="Okereke N.R."/>
            <person name="Kolade O."/>
            <person name="Nnabue I."/>
            <person name="Nwadili C.O."/>
            <person name="Hribova E."/>
            <person name="Parker M."/>
            <person name="Nwogha J."/>
            <person name="Shu S."/>
            <person name="Carlson J."/>
            <person name="Kariba R."/>
            <person name="Muthemba S."/>
            <person name="Knop K."/>
            <person name="Barton G.J."/>
            <person name="Sherwood A.V."/>
            <person name="Lopez-Montes A."/>
            <person name="Asiedu R."/>
            <person name="Jamnadass R."/>
            <person name="Muchugi A."/>
            <person name="Goodstein D."/>
            <person name="Egesi C.N."/>
            <person name="Featherston J."/>
            <person name="Asfaw A."/>
            <person name="Simpson G.G."/>
            <person name="Dolezel J."/>
            <person name="Hendre P.S."/>
            <person name="Van Deynze A."/>
            <person name="Kumar P.L."/>
            <person name="Obidiegwu J.E."/>
            <person name="Bhattacharjee R."/>
            <person name="Rokhsar D.S."/>
        </authorList>
    </citation>
    <scope>NUCLEOTIDE SEQUENCE [LARGE SCALE GENOMIC DNA]</scope>
    <source>
        <strain evidence="2">cv. TDa95/00328</strain>
    </source>
</reference>
<protein>
    <submittedName>
        <fullName evidence="1">Carboxylesterase protein</fullName>
        <ecNumber evidence="1">3.1.1.1</ecNumber>
    </submittedName>
</protein>
<proteinExistence type="predicted"/>
<dbReference type="EC" id="3.1.1.1" evidence="1"/>
<gene>
    <name evidence="1" type="ORF">IHE45_01G080200</name>
</gene>
<evidence type="ECO:0000313" key="1">
    <source>
        <dbReference type="EMBL" id="KAH7692662.1"/>
    </source>
</evidence>
<evidence type="ECO:0000313" key="2">
    <source>
        <dbReference type="Proteomes" id="UP000827976"/>
    </source>
</evidence>
<dbReference type="EMBL" id="CM037011">
    <property type="protein sequence ID" value="KAH7692662.1"/>
    <property type="molecule type" value="Genomic_DNA"/>
</dbReference>
<comment type="caution">
    <text evidence="1">The sequence shown here is derived from an EMBL/GenBank/DDBJ whole genome shotgun (WGS) entry which is preliminary data.</text>
</comment>
<accession>A0ACB7WVW4</accession>
<keyword evidence="1" id="KW-0378">Hydrolase</keyword>
<organism evidence="1 2">
    <name type="scientific">Dioscorea alata</name>
    <name type="common">Purple yam</name>
    <dbReference type="NCBI Taxonomy" id="55571"/>
    <lineage>
        <taxon>Eukaryota</taxon>
        <taxon>Viridiplantae</taxon>
        <taxon>Streptophyta</taxon>
        <taxon>Embryophyta</taxon>
        <taxon>Tracheophyta</taxon>
        <taxon>Spermatophyta</taxon>
        <taxon>Magnoliopsida</taxon>
        <taxon>Liliopsida</taxon>
        <taxon>Dioscoreales</taxon>
        <taxon>Dioscoreaceae</taxon>
        <taxon>Dioscorea</taxon>
    </lineage>
</organism>